<evidence type="ECO:0000256" key="3">
    <source>
        <dbReference type="ARBA" id="ARBA00022691"/>
    </source>
</evidence>
<dbReference type="Gene3D" id="2.20.25.110">
    <property type="entry name" value="S-adenosyl-L-methionine-dependent methyltransferases"/>
    <property type="match status" value="1"/>
</dbReference>
<protein>
    <submittedName>
        <fullName evidence="5">Ubiquinone biosynthesis O-methyltransferase, mitochondrial</fullName>
    </submittedName>
</protein>
<dbReference type="InterPro" id="IPR041698">
    <property type="entry name" value="Methyltransf_25"/>
</dbReference>
<keyword evidence="3" id="KW-0949">S-adenosyl-L-methionine</keyword>
<dbReference type="SUPFAM" id="SSF53335">
    <property type="entry name" value="S-adenosyl-L-methionine-dependent methyltransferases"/>
    <property type="match status" value="1"/>
</dbReference>
<comment type="caution">
    <text evidence="5">The sequence shown here is derived from an EMBL/GenBank/DDBJ whole genome shotgun (WGS) entry which is preliminary data.</text>
</comment>
<keyword evidence="1" id="KW-0489">Methyltransferase</keyword>
<keyword evidence="5" id="KW-0830">Ubiquinone</keyword>
<dbReference type="Gene3D" id="3.40.50.150">
    <property type="entry name" value="Vaccinia Virus protein VP39"/>
    <property type="match status" value="1"/>
</dbReference>
<dbReference type="RefSeq" id="WP_345722822.1">
    <property type="nucleotide sequence ID" value="NZ_BAABRU010000010.1"/>
</dbReference>
<keyword evidence="6" id="KW-1185">Reference proteome</keyword>
<proteinExistence type="predicted"/>
<gene>
    <name evidence="5" type="primary">COQ3_6</name>
    <name evidence="5" type="ORF">Hgul01_03015</name>
</gene>
<evidence type="ECO:0000256" key="1">
    <source>
        <dbReference type="ARBA" id="ARBA00022603"/>
    </source>
</evidence>
<feature type="domain" description="Methyltransferase" evidence="4">
    <location>
        <begin position="39"/>
        <end position="134"/>
    </location>
</feature>
<dbReference type="EMBL" id="BAABRU010000010">
    <property type="protein sequence ID" value="GAA5529209.1"/>
    <property type="molecule type" value="Genomic_DNA"/>
</dbReference>
<accession>A0ABP9X1G2</accession>
<dbReference type="PANTHER" id="PTHR43464:SF19">
    <property type="entry name" value="UBIQUINONE BIOSYNTHESIS O-METHYLTRANSFERASE, MITOCHONDRIAL"/>
    <property type="match status" value="1"/>
</dbReference>
<organism evidence="5 6">
    <name type="scientific">Herpetosiphon gulosus</name>
    <dbReference type="NCBI Taxonomy" id="1973496"/>
    <lineage>
        <taxon>Bacteria</taxon>
        <taxon>Bacillati</taxon>
        <taxon>Chloroflexota</taxon>
        <taxon>Chloroflexia</taxon>
        <taxon>Herpetosiphonales</taxon>
        <taxon>Herpetosiphonaceae</taxon>
        <taxon>Herpetosiphon</taxon>
    </lineage>
</organism>
<keyword evidence="2" id="KW-0808">Transferase</keyword>
<dbReference type="PANTHER" id="PTHR43464">
    <property type="entry name" value="METHYLTRANSFERASE"/>
    <property type="match status" value="1"/>
</dbReference>
<reference evidence="5 6" key="1">
    <citation type="submission" date="2024-02" db="EMBL/GenBank/DDBJ databases">
        <title>Herpetosiphon gulosus NBRC 112829.</title>
        <authorList>
            <person name="Ichikawa N."/>
            <person name="Katano-Makiyama Y."/>
            <person name="Hidaka K."/>
        </authorList>
    </citation>
    <scope>NUCLEOTIDE SEQUENCE [LARGE SCALE GENOMIC DNA]</scope>
    <source>
        <strain evidence="5 6">NBRC 112829</strain>
    </source>
</reference>
<name>A0ABP9X1G2_9CHLR</name>
<evidence type="ECO:0000259" key="4">
    <source>
        <dbReference type="Pfam" id="PF13649"/>
    </source>
</evidence>
<sequence length="259" mass="29002">MYNDYATIYRQAGQSWLSLHMLNWLLAWLEQQAWCGSSVLDLGCGTGDAAVALALQGYQVTAIDRSEAMLAQARLHGELQHATVNWQQADLTTWQAGAGYDLIISLFDTLNYVLEPTQLGALFQQIARSLKPQGWLVFDLNTPLLYATWPECNHVIVDRDDLYIYNVLDFDDEAQIGIGRIVWFQRQAEAWQRGSETHLQAAYSDQQIVELLAEAGLSVVARLNRDGEQADLVQATRVVYLVQASDVHNHSAAIPPILD</sequence>
<dbReference type="Proteomes" id="UP001428290">
    <property type="component" value="Unassembled WGS sequence"/>
</dbReference>
<evidence type="ECO:0000313" key="6">
    <source>
        <dbReference type="Proteomes" id="UP001428290"/>
    </source>
</evidence>
<evidence type="ECO:0000313" key="5">
    <source>
        <dbReference type="EMBL" id="GAA5529209.1"/>
    </source>
</evidence>
<evidence type="ECO:0000256" key="2">
    <source>
        <dbReference type="ARBA" id="ARBA00022679"/>
    </source>
</evidence>
<dbReference type="InterPro" id="IPR029063">
    <property type="entry name" value="SAM-dependent_MTases_sf"/>
</dbReference>
<dbReference type="Pfam" id="PF13649">
    <property type="entry name" value="Methyltransf_25"/>
    <property type="match status" value="1"/>
</dbReference>
<dbReference type="CDD" id="cd02440">
    <property type="entry name" value="AdoMet_MTases"/>
    <property type="match status" value="1"/>
</dbReference>